<dbReference type="UniPathway" id="UPA00145">
    <property type="reaction ID" value="UER00565"/>
</dbReference>
<dbReference type="GO" id="GO:0019569">
    <property type="term" value="P:L-arabinose catabolic process to D-xylulose 5-phosphate"/>
    <property type="evidence" value="ECO:0007669"/>
    <property type="project" value="UniProtKB-UniRule"/>
</dbReference>
<feature type="binding site" evidence="6">
    <location>
        <position position="358"/>
    </location>
    <ligand>
        <name>Mn(2+)</name>
        <dbReference type="ChEBI" id="CHEBI:29035"/>
    </ligand>
</feature>
<proteinExistence type="inferred from homology"/>
<dbReference type="HAMAP" id="MF_00519">
    <property type="entry name" value="Arabinose_Isome"/>
    <property type="match status" value="1"/>
</dbReference>
<keyword evidence="11" id="KW-1185">Reference proteome</keyword>
<dbReference type="EMBL" id="RBKT01000001">
    <property type="protein sequence ID" value="RKR92065.1"/>
    <property type="molecule type" value="Genomic_DNA"/>
</dbReference>
<dbReference type="InterPro" id="IPR004216">
    <property type="entry name" value="Fuc/Ara_isomerase_C"/>
</dbReference>
<evidence type="ECO:0000313" key="10">
    <source>
        <dbReference type="EMBL" id="RKR92065.1"/>
    </source>
</evidence>
<dbReference type="InterPro" id="IPR055389">
    <property type="entry name" value="AraA_N"/>
</dbReference>
<dbReference type="InterPro" id="IPR024664">
    <property type="entry name" value="Ara_Isoase_C"/>
</dbReference>
<comment type="catalytic activity">
    <reaction evidence="6">
        <text>beta-L-arabinopyranose = L-ribulose</text>
        <dbReference type="Rhea" id="RHEA:14821"/>
        <dbReference type="ChEBI" id="CHEBI:16880"/>
        <dbReference type="ChEBI" id="CHEBI:40886"/>
        <dbReference type="EC" id="5.3.1.4"/>
    </reaction>
</comment>
<evidence type="ECO:0000256" key="4">
    <source>
        <dbReference type="ARBA" id="ARBA00023235"/>
    </source>
</evidence>
<accession>A0A495JU52</accession>
<name>A0A495JU52_9ACTN</name>
<feature type="domain" description="L-arabinose isomerase N-terminal" evidence="7">
    <location>
        <begin position="16"/>
        <end position="180"/>
    </location>
</feature>
<sequence length="513" mass="55493">MPGTGGSTISTTTTPQIWFLTGSQHLYGPETLQQVAEQSQEIQRTLTATGPVAAELVWQPVLTDAAAIRQVMLAANADPDCVGVIAWMHTFSPAKMWISGLDVLRKPLLHLHTQLNAALPWESIDMDFMNLNQAAHGDREFGFIQTRLGVARKTVAGHASDPALVARIDGWARAATGYAHLRTLRLARFGDNMRDVAVTEGDKVEAELRFGVSVNTYGVNDLVELVDQVADAAIDDVVAEYAELYRLAPGLGRGGDRHQELRYAARIELGLRQFLTTGGFGAFTTNFQDLGGLRQLPGIAVQRLMADGYGFGGEGDWKTSALLATVKAMGVGTGRGTSFMEDYTYHFGPGEPKILGAHMLEVCPSIATGQPSCEIHPLGIGDREDPVRLVFDAQPGPAVVIGLADLGDRFRFVANEIEVVPPDEPLPRLPVARAVWKPAPSLSTSAESWLTAGGPHHTVLTQAVGVETLQDFAHMLRTELLVIDQQTTTAGFADRLRWNQAYYRLAQGLPGRG</sequence>
<dbReference type="EC" id="5.3.1.4" evidence="6"/>
<dbReference type="InterPro" id="IPR038583">
    <property type="entry name" value="AraA_N_sf"/>
</dbReference>
<dbReference type="SUPFAM" id="SSF53743">
    <property type="entry name" value="FucI/AraA N-terminal and middle domains"/>
    <property type="match status" value="1"/>
</dbReference>
<evidence type="ECO:0000256" key="1">
    <source>
        <dbReference type="ARBA" id="ARBA00022723"/>
    </source>
</evidence>
<dbReference type="Pfam" id="PF24856">
    <property type="entry name" value="AraA_central"/>
    <property type="match status" value="1"/>
</dbReference>
<evidence type="ECO:0000313" key="11">
    <source>
        <dbReference type="Proteomes" id="UP000277671"/>
    </source>
</evidence>
<organism evidence="10 11">
    <name type="scientific">Micromonospora pisi</name>
    <dbReference type="NCBI Taxonomy" id="589240"/>
    <lineage>
        <taxon>Bacteria</taxon>
        <taxon>Bacillati</taxon>
        <taxon>Actinomycetota</taxon>
        <taxon>Actinomycetes</taxon>
        <taxon>Micromonosporales</taxon>
        <taxon>Micromonosporaceae</taxon>
        <taxon>Micromonospora</taxon>
    </lineage>
</organism>
<dbReference type="GO" id="GO:0030145">
    <property type="term" value="F:manganese ion binding"/>
    <property type="evidence" value="ECO:0007669"/>
    <property type="project" value="UniProtKB-UniRule"/>
</dbReference>
<evidence type="ECO:0000259" key="9">
    <source>
        <dbReference type="Pfam" id="PF24856"/>
    </source>
</evidence>
<evidence type="ECO:0000256" key="3">
    <source>
        <dbReference type="ARBA" id="ARBA00023211"/>
    </source>
</evidence>
<evidence type="ECO:0000259" key="8">
    <source>
        <dbReference type="Pfam" id="PF11762"/>
    </source>
</evidence>
<dbReference type="Gene3D" id="3.40.50.10940">
    <property type="match status" value="1"/>
</dbReference>
<keyword evidence="2 6" id="KW-0054">Arabinose catabolism</keyword>
<dbReference type="AlphaFoldDB" id="A0A495JU52"/>
<dbReference type="Pfam" id="PF11762">
    <property type="entry name" value="Arabinose_Iso_C"/>
    <property type="match status" value="1"/>
</dbReference>
<feature type="domain" description="L-arabinose isomerase central" evidence="9">
    <location>
        <begin position="185"/>
        <end position="331"/>
    </location>
</feature>
<dbReference type="InterPro" id="IPR055390">
    <property type="entry name" value="AraA_central"/>
</dbReference>
<comment type="function">
    <text evidence="6">Catalyzes the conversion of L-arabinose to L-ribulose.</text>
</comment>
<protein>
    <recommendedName>
        <fullName evidence="6">L-arabinose isomerase</fullName>
        <ecNumber evidence="6">5.3.1.4</ecNumber>
    </recommendedName>
</protein>
<feature type="domain" description="L-arabinose isomerase C-terminal" evidence="8">
    <location>
        <begin position="336"/>
        <end position="479"/>
    </location>
</feature>
<comment type="similarity">
    <text evidence="6">Belongs to the arabinose isomerase family.</text>
</comment>
<dbReference type="Pfam" id="PF02610">
    <property type="entry name" value="AraA_N"/>
    <property type="match status" value="1"/>
</dbReference>
<evidence type="ECO:0000256" key="5">
    <source>
        <dbReference type="ARBA" id="ARBA00023277"/>
    </source>
</evidence>
<keyword evidence="1 6" id="KW-0479">Metal-binding</keyword>
<dbReference type="PANTHER" id="PTHR38464">
    <property type="entry name" value="L-ARABINOSE ISOMERASE"/>
    <property type="match status" value="1"/>
</dbReference>
<dbReference type="RefSeq" id="WP_211349442.1">
    <property type="nucleotide sequence ID" value="NZ_RBKT01000001.1"/>
</dbReference>
<evidence type="ECO:0000259" key="7">
    <source>
        <dbReference type="Pfam" id="PF02610"/>
    </source>
</evidence>
<feature type="binding site" evidence="6">
    <location>
        <position position="457"/>
    </location>
    <ligand>
        <name>Mn(2+)</name>
        <dbReference type="ChEBI" id="CHEBI:29035"/>
    </ligand>
</feature>
<dbReference type="NCBIfam" id="NF002795">
    <property type="entry name" value="PRK02929.1"/>
    <property type="match status" value="1"/>
</dbReference>
<comment type="cofactor">
    <cofactor evidence="6">
        <name>Mn(2+)</name>
        <dbReference type="ChEBI" id="CHEBI:29035"/>
    </cofactor>
    <text evidence="6">Binds 1 Mn(2+) ion per subunit.</text>
</comment>
<evidence type="ECO:0000256" key="6">
    <source>
        <dbReference type="HAMAP-Rule" id="MF_00519"/>
    </source>
</evidence>
<dbReference type="GO" id="GO:0008733">
    <property type="term" value="F:L-arabinose isomerase activity"/>
    <property type="evidence" value="ECO:0007669"/>
    <property type="project" value="UniProtKB-UniRule"/>
</dbReference>
<dbReference type="InterPro" id="IPR003762">
    <property type="entry name" value="Lara_isomerase"/>
</dbReference>
<comment type="pathway">
    <text evidence="6">Carbohydrate degradation; L-arabinose degradation via L-ribulose; D-xylulose 5-phosphate from L-arabinose (bacterial route): step 1/3.</text>
</comment>
<feature type="binding site" evidence="6">
    <location>
        <position position="341"/>
    </location>
    <ligand>
        <name>Mn(2+)</name>
        <dbReference type="ChEBI" id="CHEBI:29035"/>
    </ligand>
</feature>
<keyword evidence="5 6" id="KW-0119">Carbohydrate metabolism</keyword>
<gene>
    <name evidence="6" type="primary">araA</name>
    <name evidence="10" type="ORF">BDK92_6497</name>
</gene>
<dbReference type="SUPFAM" id="SSF50443">
    <property type="entry name" value="FucI/AraA C-terminal domain-like"/>
    <property type="match status" value="1"/>
</dbReference>
<dbReference type="PIRSF" id="PIRSF001478">
    <property type="entry name" value="L-ara_isomerase"/>
    <property type="match status" value="1"/>
</dbReference>
<reference evidence="10 11" key="1">
    <citation type="submission" date="2018-10" db="EMBL/GenBank/DDBJ databases">
        <title>Sequencing the genomes of 1000 actinobacteria strains.</title>
        <authorList>
            <person name="Klenk H.-P."/>
        </authorList>
    </citation>
    <scope>NUCLEOTIDE SEQUENCE [LARGE SCALE GENOMIC DNA]</scope>
    <source>
        <strain evidence="10 11">DSM 45175</strain>
    </source>
</reference>
<comment type="caution">
    <text evidence="10">The sequence shown here is derived from an EMBL/GenBank/DDBJ whole genome shotgun (WGS) entry which is preliminary data.</text>
</comment>
<keyword evidence="4 6" id="KW-0413">Isomerase</keyword>
<evidence type="ECO:0000256" key="2">
    <source>
        <dbReference type="ARBA" id="ARBA00022935"/>
    </source>
</evidence>
<dbReference type="Proteomes" id="UP000277671">
    <property type="component" value="Unassembled WGS sequence"/>
</dbReference>
<dbReference type="PANTHER" id="PTHR38464:SF1">
    <property type="entry name" value="L-ARABINOSE ISOMERASE"/>
    <property type="match status" value="1"/>
</dbReference>
<dbReference type="GO" id="GO:0005829">
    <property type="term" value="C:cytosol"/>
    <property type="evidence" value="ECO:0007669"/>
    <property type="project" value="TreeGrafter"/>
</dbReference>
<keyword evidence="3 6" id="KW-0464">Manganese</keyword>
<feature type="binding site" evidence="6">
    <location>
        <position position="314"/>
    </location>
    <ligand>
        <name>Mn(2+)</name>
        <dbReference type="ChEBI" id="CHEBI:29035"/>
    </ligand>
</feature>
<dbReference type="InterPro" id="IPR009015">
    <property type="entry name" value="Fucose_isomerase_N/cen_sf"/>
</dbReference>